<accession>A0AAE3IMX0</accession>
<proteinExistence type="predicted"/>
<dbReference type="EMBL" id="JAOTPL010000014">
    <property type="protein sequence ID" value="MCU7694854.1"/>
    <property type="molecule type" value="Genomic_DNA"/>
</dbReference>
<comment type="caution">
    <text evidence="2">The sequence shown here is derived from an EMBL/GenBank/DDBJ whole genome shotgun (WGS) entry which is preliminary data.</text>
</comment>
<evidence type="ECO:0000313" key="3">
    <source>
        <dbReference type="Proteomes" id="UP001209317"/>
    </source>
</evidence>
<keyword evidence="1" id="KW-1133">Transmembrane helix</keyword>
<keyword evidence="1" id="KW-0812">Transmembrane</keyword>
<protein>
    <submittedName>
        <fullName evidence="2">Uncharacterized protein</fullName>
    </submittedName>
</protein>
<organism evidence="2 3">
    <name type="scientific">Haoranjiania flava</name>
    <dbReference type="NCBI Taxonomy" id="1856322"/>
    <lineage>
        <taxon>Bacteria</taxon>
        <taxon>Pseudomonadati</taxon>
        <taxon>Bacteroidota</taxon>
        <taxon>Chitinophagia</taxon>
        <taxon>Chitinophagales</taxon>
        <taxon>Chitinophagaceae</taxon>
        <taxon>Haoranjiania</taxon>
    </lineage>
</organism>
<dbReference type="RefSeq" id="WP_263038339.1">
    <property type="nucleotide sequence ID" value="NZ_JAOTPL010000014.1"/>
</dbReference>
<reference evidence="2" key="1">
    <citation type="submission" date="2022-10" db="EMBL/GenBank/DDBJ databases">
        <authorList>
            <person name="Kim H.S."/>
            <person name="Kim J.-S."/>
            <person name="Suh M.K."/>
            <person name="Eom M.K."/>
            <person name="Lee J.-S."/>
        </authorList>
    </citation>
    <scope>NUCLEOTIDE SEQUENCE</scope>
    <source>
        <strain evidence="2">LIP-5</strain>
    </source>
</reference>
<sequence>MKVNRSKELKNRFFNAETSPAEEKWLRANAGADPYFDFIKETQQDAMDWNFDTFMQAVEADGPVQIKPARKNNFTWYAAASVMIMAIAGLFLMSKDTDTADAFAVNSVGSHARNFKNYSAENVAITRFQAAQQDPPIAVHTTKSIRKNKRIQQHAQYETPENSSAQNEAVAYVYVNGKPVYDEAEAEKITLESLGYFAKNIKTGIKEMSVIKNLSINL</sequence>
<dbReference type="AlphaFoldDB" id="A0AAE3IMX0"/>
<evidence type="ECO:0000313" key="2">
    <source>
        <dbReference type="EMBL" id="MCU7694854.1"/>
    </source>
</evidence>
<keyword evidence="3" id="KW-1185">Reference proteome</keyword>
<feature type="transmembrane region" description="Helical" evidence="1">
    <location>
        <begin position="74"/>
        <end position="93"/>
    </location>
</feature>
<gene>
    <name evidence="2" type="ORF">OD355_10040</name>
</gene>
<evidence type="ECO:0000256" key="1">
    <source>
        <dbReference type="SAM" id="Phobius"/>
    </source>
</evidence>
<dbReference type="Proteomes" id="UP001209317">
    <property type="component" value="Unassembled WGS sequence"/>
</dbReference>
<name>A0AAE3IMX0_9BACT</name>
<keyword evidence="1" id="KW-0472">Membrane</keyword>